<organism evidence="1 2">
    <name type="scientific">Ostreobium quekettii</name>
    <dbReference type="NCBI Taxonomy" id="121088"/>
    <lineage>
        <taxon>Eukaryota</taxon>
        <taxon>Viridiplantae</taxon>
        <taxon>Chlorophyta</taxon>
        <taxon>core chlorophytes</taxon>
        <taxon>Ulvophyceae</taxon>
        <taxon>TCBD clade</taxon>
        <taxon>Bryopsidales</taxon>
        <taxon>Ostreobineae</taxon>
        <taxon>Ostreobiaceae</taxon>
        <taxon>Ostreobium</taxon>
    </lineage>
</organism>
<name>A0A8S1JBP6_9CHLO</name>
<evidence type="ECO:0000313" key="1">
    <source>
        <dbReference type="EMBL" id="CAD7704996.1"/>
    </source>
</evidence>
<accession>A0A8S1JBP6</accession>
<keyword evidence="2" id="KW-1185">Reference proteome</keyword>
<protein>
    <submittedName>
        <fullName evidence="1">Uncharacterized protein</fullName>
    </submittedName>
</protein>
<gene>
    <name evidence="1" type="ORF">OSTQU699_LOCUS10351</name>
</gene>
<dbReference type="Proteomes" id="UP000708148">
    <property type="component" value="Unassembled WGS sequence"/>
</dbReference>
<evidence type="ECO:0000313" key="2">
    <source>
        <dbReference type="Proteomes" id="UP000708148"/>
    </source>
</evidence>
<dbReference type="AlphaFoldDB" id="A0A8S1JBP6"/>
<comment type="caution">
    <text evidence="1">The sequence shown here is derived from an EMBL/GenBank/DDBJ whole genome shotgun (WGS) entry which is preliminary data.</text>
</comment>
<sequence length="220" mass="23389">MTPDVWMTAPPMREGSPSPGCIYGWAGCPILLGRRASDPIGQPSAEGAAPMDHTFCLGADLATELRECSRPTPSRDDGTPFWYRADHIQDHDVLTALRAKANVFSKMAGGAPSPSAAVQGSPGADDDGYARMISCAQTIVSESAARVPSQTSGLPPARPEDPFQAITGAQIVGQDPDSGKWTLELHVTTVVSGFIIAPSQSWLRLLRLWVIGEIHDQSDP</sequence>
<reference evidence="1" key="1">
    <citation type="submission" date="2020-12" db="EMBL/GenBank/DDBJ databases">
        <authorList>
            <person name="Iha C."/>
        </authorList>
    </citation>
    <scope>NUCLEOTIDE SEQUENCE</scope>
</reference>
<dbReference type="EMBL" id="CAJHUC010002997">
    <property type="protein sequence ID" value="CAD7704996.1"/>
    <property type="molecule type" value="Genomic_DNA"/>
</dbReference>
<proteinExistence type="predicted"/>